<dbReference type="EMBL" id="AXCN02000494">
    <property type="status" value="NOT_ANNOTATED_CDS"/>
    <property type="molecule type" value="Genomic_DNA"/>
</dbReference>
<evidence type="ECO:0000313" key="2">
    <source>
        <dbReference type="Proteomes" id="UP000075886"/>
    </source>
</evidence>
<reference evidence="1" key="2">
    <citation type="submission" date="2020-05" db="UniProtKB">
        <authorList>
            <consortium name="EnsemblMetazoa"/>
        </authorList>
    </citation>
    <scope>IDENTIFICATION</scope>
    <source>
        <strain evidence="1">FAR1</strain>
    </source>
</reference>
<organism evidence="1 2">
    <name type="scientific">Anopheles farauti</name>
    <dbReference type="NCBI Taxonomy" id="69004"/>
    <lineage>
        <taxon>Eukaryota</taxon>
        <taxon>Metazoa</taxon>
        <taxon>Ecdysozoa</taxon>
        <taxon>Arthropoda</taxon>
        <taxon>Hexapoda</taxon>
        <taxon>Insecta</taxon>
        <taxon>Pterygota</taxon>
        <taxon>Neoptera</taxon>
        <taxon>Endopterygota</taxon>
        <taxon>Diptera</taxon>
        <taxon>Nematocera</taxon>
        <taxon>Culicoidea</taxon>
        <taxon>Culicidae</taxon>
        <taxon>Anophelinae</taxon>
        <taxon>Anopheles</taxon>
    </lineage>
</organism>
<dbReference type="AlphaFoldDB" id="A0A182Q6D4"/>
<dbReference type="Proteomes" id="UP000075886">
    <property type="component" value="Unassembled WGS sequence"/>
</dbReference>
<evidence type="ECO:0000313" key="1">
    <source>
        <dbReference type="EnsemblMetazoa" id="AFAF003950-PA"/>
    </source>
</evidence>
<proteinExistence type="predicted"/>
<dbReference type="VEuPathDB" id="VectorBase:AFAF003950"/>
<keyword evidence="2" id="KW-1185">Reference proteome</keyword>
<protein>
    <submittedName>
        <fullName evidence="1">Uncharacterized protein</fullName>
    </submittedName>
</protein>
<dbReference type="EnsemblMetazoa" id="AFAF003950-RA">
    <property type="protein sequence ID" value="AFAF003950-PA"/>
    <property type="gene ID" value="AFAF003950"/>
</dbReference>
<sequence>MMVVVMVVVLVMVLTPLMPVRCRRRSLALTVVMMGRIIGLLRERWQNVFGRRRIVRRIARHQTSTTLDQPNRCVDLFRQLQHLRPYVIVQLELLHAEQTMEPGRTLDPFPHPLQPLLELVHTVLQQLQVVAHDFQLARRVAQVAALAEMLAGDVVELLKLLLTLLGRLRTLERTRFSEEGEGVPRTYLVNLIVECALASHLAEPLAALLGQLFELPCGTIHLTVDGDHLRQPAIDNVLVAVRLAPISGVAGGAYADAGRTQELFRWFRCTASTRLRRMVVRTGHEDGGQLQVTVEQLQRALDRVEKGELRTVVHQQMERHQQQVPPPPHGAKCYSSQGYIEREIDTFNPCNTSGPERDQLALFAVISSPLT</sequence>
<dbReference type="EMBL" id="AXCN02000495">
    <property type="status" value="NOT_ANNOTATED_CDS"/>
    <property type="molecule type" value="Genomic_DNA"/>
</dbReference>
<name>A0A182Q6D4_9DIPT</name>
<reference evidence="2" key="1">
    <citation type="submission" date="2014-01" db="EMBL/GenBank/DDBJ databases">
        <title>The Genome Sequence of Anopheles farauti FAR1 (V2).</title>
        <authorList>
            <consortium name="The Broad Institute Genomics Platform"/>
            <person name="Neafsey D.E."/>
            <person name="Besansky N."/>
            <person name="Howell P."/>
            <person name="Walton C."/>
            <person name="Young S.K."/>
            <person name="Zeng Q."/>
            <person name="Gargeya S."/>
            <person name="Fitzgerald M."/>
            <person name="Haas B."/>
            <person name="Abouelleil A."/>
            <person name="Allen A.W."/>
            <person name="Alvarado L."/>
            <person name="Arachchi H.M."/>
            <person name="Berlin A.M."/>
            <person name="Chapman S.B."/>
            <person name="Gainer-Dewar J."/>
            <person name="Goldberg J."/>
            <person name="Griggs A."/>
            <person name="Gujja S."/>
            <person name="Hansen M."/>
            <person name="Howarth C."/>
            <person name="Imamovic A."/>
            <person name="Ireland A."/>
            <person name="Larimer J."/>
            <person name="McCowan C."/>
            <person name="Murphy C."/>
            <person name="Pearson M."/>
            <person name="Poon T.W."/>
            <person name="Priest M."/>
            <person name="Roberts A."/>
            <person name="Saif S."/>
            <person name="Shea T."/>
            <person name="Sisk P."/>
            <person name="Sykes S."/>
            <person name="Wortman J."/>
            <person name="Nusbaum C."/>
            <person name="Birren B."/>
        </authorList>
    </citation>
    <scope>NUCLEOTIDE SEQUENCE [LARGE SCALE GENOMIC DNA]</scope>
    <source>
        <strain evidence="2">FAR1</strain>
    </source>
</reference>
<accession>A0A182Q6D4</accession>